<proteinExistence type="inferred from homology"/>
<evidence type="ECO:0000256" key="5">
    <source>
        <dbReference type="ARBA" id="ARBA00022723"/>
    </source>
</evidence>
<dbReference type="InterPro" id="IPR008971">
    <property type="entry name" value="HSP40/DnaJ_pept-bd"/>
</dbReference>
<feature type="domain" description="J" evidence="15">
    <location>
        <begin position="50"/>
        <end position="114"/>
    </location>
</feature>
<feature type="zinc finger region" description="CR-type" evidence="14">
    <location>
        <begin position="173"/>
        <end position="255"/>
    </location>
</feature>
<accession>A0A9W4PHD4</accession>
<dbReference type="NCBIfam" id="NF008035">
    <property type="entry name" value="PRK10767.1"/>
    <property type="match status" value="1"/>
</dbReference>
<feature type="binding site" evidence="13">
    <location>
        <position position="206"/>
    </location>
    <ligand>
        <name>Zn(2+)</name>
        <dbReference type="ChEBI" id="CHEBI:29105"/>
        <label>2</label>
    </ligand>
</feature>
<dbReference type="Pfam" id="PF00226">
    <property type="entry name" value="DnaJ"/>
    <property type="match status" value="1"/>
</dbReference>
<comment type="subcellular location">
    <subcellularLocation>
        <location evidence="1 13">Cytoplasm</location>
    </subcellularLocation>
</comment>
<dbReference type="PROSITE" id="PS51188">
    <property type="entry name" value="ZF_CR"/>
    <property type="match status" value="1"/>
</dbReference>
<keyword evidence="4 13" id="KW-0235">DNA replication</keyword>
<dbReference type="FunFam" id="1.10.287.110:FF:000031">
    <property type="entry name" value="Molecular chaperone DnaJ"/>
    <property type="match status" value="1"/>
</dbReference>
<feature type="repeat" description="CXXCXGXG motif" evidence="13">
    <location>
        <begin position="186"/>
        <end position="193"/>
    </location>
</feature>
<dbReference type="GO" id="GO:0006260">
    <property type="term" value="P:DNA replication"/>
    <property type="evidence" value="ECO:0007669"/>
    <property type="project" value="UniProtKB-KW"/>
</dbReference>
<evidence type="ECO:0000313" key="17">
    <source>
        <dbReference type="EMBL" id="CAH0300738.1"/>
    </source>
</evidence>
<dbReference type="NCBIfam" id="TIGR02349">
    <property type="entry name" value="DnaJ_bact"/>
    <property type="match status" value="1"/>
</dbReference>
<evidence type="ECO:0000256" key="3">
    <source>
        <dbReference type="ARBA" id="ARBA00022490"/>
    </source>
</evidence>
<dbReference type="SUPFAM" id="SSF49493">
    <property type="entry name" value="HSP40/DnaJ peptide-binding domain"/>
    <property type="match status" value="2"/>
</dbReference>
<dbReference type="InterPro" id="IPR012724">
    <property type="entry name" value="DnaJ"/>
</dbReference>
<evidence type="ECO:0000259" key="15">
    <source>
        <dbReference type="PROSITE" id="PS50076"/>
    </source>
</evidence>
<evidence type="ECO:0000256" key="6">
    <source>
        <dbReference type="ARBA" id="ARBA00022737"/>
    </source>
</evidence>
<keyword evidence="7 13" id="KW-0863">Zinc-finger</keyword>
<evidence type="ECO:0000256" key="11">
    <source>
        <dbReference type="ARBA" id="ARBA00061004"/>
    </source>
</evidence>
<dbReference type="GO" id="GO:0042026">
    <property type="term" value="P:protein refolding"/>
    <property type="evidence" value="ECO:0007669"/>
    <property type="project" value="TreeGrafter"/>
</dbReference>
<dbReference type="Pfam" id="PF00684">
    <property type="entry name" value="DnaJ_CXXCXGXG"/>
    <property type="match status" value="1"/>
</dbReference>
<dbReference type="PROSITE" id="PS50076">
    <property type="entry name" value="DNAJ_2"/>
    <property type="match status" value="1"/>
</dbReference>
<dbReference type="EMBL" id="CAKKMG010000105">
    <property type="protein sequence ID" value="CAH0300738.1"/>
    <property type="molecule type" value="Genomic_DNA"/>
</dbReference>
<dbReference type="Gene3D" id="1.10.287.110">
    <property type="entry name" value="DnaJ domain"/>
    <property type="match status" value="1"/>
</dbReference>
<keyword evidence="9 13" id="KW-0346">Stress response</keyword>
<dbReference type="NCBIfam" id="NF010869">
    <property type="entry name" value="PRK14276.1"/>
    <property type="match status" value="1"/>
</dbReference>
<evidence type="ECO:0000313" key="18">
    <source>
        <dbReference type="Proteomes" id="UP000789326"/>
    </source>
</evidence>
<keyword evidence="6 13" id="KW-0677">Repeat</keyword>
<dbReference type="InterPro" id="IPR001305">
    <property type="entry name" value="HSP_DnaJ_Cys-rich_dom"/>
</dbReference>
<feature type="domain" description="CR-type" evidence="16">
    <location>
        <begin position="173"/>
        <end position="255"/>
    </location>
</feature>
<evidence type="ECO:0000256" key="13">
    <source>
        <dbReference type="HAMAP-Rule" id="MF_01152"/>
    </source>
</evidence>
<evidence type="ECO:0000256" key="4">
    <source>
        <dbReference type="ARBA" id="ARBA00022705"/>
    </source>
</evidence>
<dbReference type="InterPro" id="IPR018253">
    <property type="entry name" value="DnaJ_domain_CS"/>
</dbReference>
<dbReference type="GO" id="GO:0005524">
    <property type="term" value="F:ATP binding"/>
    <property type="evidence" value="ECO:0007669"/>
    <property type="project" value="InterPro"/>
</dbReference>
<dbReference type="PANTHER" id="PTHR43096">
    <property type="entry name" value="DNAJ HOMOLOG 1, MITOCHONDRIAL-RELATED"/>
    <property type="match status" value="1"/>
</dbReference>
<dbReference type="InterPro" id="IPR036869">
    <property type="entry name" value="J_dom_sf"/>
</dbReference>
<dbReference type="NCBIfam" id="NF010873">
    <property type="entry name" value="PRK14280.1"/>
    <property type="match status" value="1"/>
</dbReference>
<dbReference type="Gene3D" id="2.60.260.20">
    <property type="entry name" value="Urease metallochaperone UreE, N-terminal domain"/>
    <property type="match status" value="2"/>
</dbReference>
<reference evidence="17" key="1">
    <citation type="submission" date="2021-11" db="EMBL/GenBank/DDBJ databases">
        <authorList>
            <person name="Bulgarelli D."/>
        </authorList>
    </citation>
    <scope>NUCLEOTIDE SEQUENCE</scope>
    <source>
        <strain evidence="17">Bi133</strain>
    </source>
</reference>
<comment type="caution">
    <text evidence="17">The sequence shown here is derived from an EMBL/GenBank/DDBJ whole genome shotgun (WGS) entry which is preliminary data.</text>
</comment>
<dbReference type="FunFam" id="2.60.260.20:FF:000004">
    <property type="entry name" value="Molecular chaperone DnaJ"/>
    <property type="match status" value="1"/>
</dbReference>
<evidence type="ECO:0000256" key="9">
    <source>
        <dbReference type="ARBA" id="ARBA00023016"/>
    </source>
</evidence>
<dbReference type="GO" id="GO:0005737">
    <property type="term" value="C:cytoplasm"/>
    <property type="evidence" value="ECO:0007669"/>
    <property type="project" value="UniProtKB-SubCell"/>
</dbReference>
<dbReference type="InterPro" id="IPR001623">
    <property type="entry name" value="DnaJ_domain"/>
</dbReference>
<evidence type="ECO:0000256" key="1">
    <source>
        <dbReference type="ARBA" id="ARBA00004496"/>
    </source>
</evidence>
<dbReference type="FunFam" id="2.10.230.10:FF:000002">
    <property type="entry name" value="Molecular chaperone DnaJ"/>
    <property type="match status" value="1"/>
</dbReference>
<dbReference type="InterPro" id="IPR036410">
    <property type="entry name" value="HSP_DnaJ_Cys-rich_dom_sf"/>
</dbReference>
<organism evidence="17 18">
    <name type="scientific">Peribacillus simplex</name>
    <dbReference type="NCBI Taxonomy" id="1478"/>
    <lineage>
        <taxon>Bacteria</taxon>
        <taxon>Bacillati</taxon>
        <taxon>Bacillota</taxon>
        <taxon>Bacilli</taxon>
        <taxon>Bacillales</taxon>
        <taxon>Bacillaceae</taxon>
        <taxon>Peribacillus</taxon>
    </lineage>
</organism>
<dbReference type="Proteomes" id="UP000789326">
    <property type="component" value="Unassembled WGS sequence"/>
</dbReference>
<feature type="binding site" evidence="13">
    <location>
        <position position="232"/>
    </location>
    <ligand>
        <name>Zn(2+)</name>
        <dbReference type="ChEBI" id="CHEBI:29105"/>
        <label>2</label>
    </ligand>
</feature>
<dbReference type="Gene3D" id="2.10.230.10">
    <property type="entry name" value="Heat shock protein DnaJ, cysteine-rich domain"/>
    <property type="match status" value="1"/>
</dbReference>
<dbReference type="HAMAP" id="MF_01152">
    <property type="entry name" value="DnaJ"/>
    <property type="match status" value="1"/>
</dbReference>
<dbReference type="Pfam" id="PF01556">
    <property type="entry name" value="DnaJ_C"/>
    <property type="match status" value="1"/>
</dbReference>
<dbReference type="GO" id="GO:0051082">
    <property type="term" value="F:unfolded protein binding"/>
    <property type="evidence" value="ECO:0007669"/>
    <property type="project" value="UniProtKB-UniRule"/>
</dbReference>
<keyword evidence="10 13" id="KW-0143">Chaperone</keyword>
<dbReference type="PANTHER" id="PTHR43096:SF48">
    <property type="entry name" value="CHAPERONE PROTEIN DNAJ"/>
    <property type="match status" value="1"/>
</dbReference>
<dbReference type="PRINTS" id="PR00625">
    <property type="entry name" value="JDOMAIN"/>
</dbReference>
<comment type="subunit">
    <text evidence="2 13">Homodimer.</text>
</comment>
<feature type="binding site" evidence="13">
    <location>
        <position position="186"/>
    </location>
    <ligand>
        <name>Zn(2+)</name>
        <dbReference type="ChEBI" id="CHEBI:29105"/>
        <label>1</label>
    </ligand>
</feature>
<feature type="repeat" description="CXXCXGXG motif" evidence="13">
    <location>
        <begin position="203"/>
        <end position="210"/>
    </location>
</feature>
<name>A0A9W4PHD4_9BACI</name>
<feature type="repeat" description="CXXCXGXG motif" evidence="13">
    <location>
        <begin position="243"/>
        <end position="250"/>
    </location>
</feature>
<keyword evidence="5 13" id="KW-0479">Metal-binding</keyword>
<dbReference type="PROSITE" id="PS00636">
    <property type="entry name" value="DNAJ_1"/>
    <property type="match status" value="1"/>
</dbReference>
<evidence type="ECO:0000256" key="12">
    <source>
        <dbReference type="ARBA" id="ARBA00067609"/>
    </source>
</evidence>
<dbReference type="CDD" id="cd06257">
    <property type="entry name" value="DnaJ"/>
    <property type="match status" value="1"/>
</dbReference>
<gene>
    <name evidence="13 17" type="primary">dnaJ</name>
    <name evidence="17" type="ORF">SRABI133_04557</name>
</gene>
<dbReference type="CDD" id="cd10719">
    <property type="entry name" value="DnaJ_zf"/>
    <property type="match status" value="1"/>
</dbReference>
<evidence type="ECO:0000256" key="2">
    <source>
        <dbReference type="ARBA" id="ARBA00011738"/>
    </source>
</evidence>
<feature type="binding site" evidence="13">
    <location>
        <position position="189"/>
    </location>
    <ligand>
        <name>Zn(2+)</name>
        <dbReference type="ChEBI" id="CHEBI:29105"/>
        <label>1</label>
    </ligand>
</feature>
<feature type="repeat" description="CXXCXGXG motif" evidence="13">
    <location>
        <begin position="229"/>
        <end position="236"/>
    </location>
</feature>
<dbReference type="AlphaFoldDB" id="A0A9W4PHD4"/>
<dbReference type="GO" id="GO:0008270">
    <property type="term" value="F:zinc ion binding"/>
    <property type="evidence" value="ECO:0007669"/>
    <property type="project" value="UniProtKB-UniRule"/>
</dbReference>
<dbReference type="GO" id="GO:0031072">
    <property type="term" value="F:heat shock protein binding"/>
    <property type="evidence" value="ECO:0007669"/>
    <property type="project" value="InterPro"/>
</dbReference>
<evidence type="ECO:0000256" key="14">
    <source>
        <dbReference type="PROSITE-ProRule" id="PRU00546"/>
    </source>
</evidence>
<feature type="binding site" evidence="13">
    <location>
        <position position="246"/>
    </location>
    <ligand>
        <name>Zn(2+)</name>
        <dbReference type="ChEBI" id="CHEBI:29105"/>
        <label>1</label>
    </ligand>
</feature>
<evidence type="ECO:0000259" key="16">
    <source>
        <dbReference type="PROSITE" id="PS51188"/>
    </source>
</evidence>
<keyword evidence="3 13" id="KW-0963">Cytoplasm</keyword>
<evidence type="ECO:0000256" key="8">
    <source>
        <dbReference type="ARBA" id="ARBA00022833"/>
    </source>
</evidence>
<feature type="binding site" evidence="13">
    <location>
        <position position="229"/>
    </location>
    <ligand>
        <name>Zn(2+)</name>
        <dbReference type="ChEBI" id="CHEBI:29105"/>
        <label>2</label>
    </ligand>
</feature>
<evidence type="ECO:0000256" key="7">
    <source>
        <dbReference type="ARBA" id="ARBA00022771"/>
    </source>
</evidence>
<dbReference type="InterPro" id="IPR002939">
    <property type="entry name" value="DnaJ_C"/>
</dbReference>
<evidence type="ECO:0000256" key="10">
    <source>
        <dbReference type="ARBA" id="ARBA00023186"/>
    </source>
</evidence>
<dbReference type="SUPFAM" id="SSF57938">
    <property type="entry name" value="DnaJ/Hsp40 cysteine-rich domain"/>
    <property type="match status" value="1"/>
</dbReference>
<protein>
    <recommendedName>
        <fullName evidence="12 13">Chaperone protein DnaJ</fullName>
    </recommendedName>
</protein>
<feature type="binding site" evidence="13">
    <location>
        <position position="243"/>
    </location>
    <ligand>
        <name>Zn(2+)</name>
        <dbReference type="ChEBI" id="CHEBI:29105"/>
        <label>1</label>
    </ligand>
</feature>
<feature type="binding site" evidence="13">
    <location>
        <position position="203"/>
    </location>
    <ligand>
        <name>Zn(2+)</name>
        <dbReference type="ChEBI" id="CHEBI:29105"/>
        <label>2</label>
    </ligand>
</feature>
<dbReference type="GO" id="GO:0009408">
    <property type="term" value="P:response to heat"/>
    <property type="evidence" value="ECO:0007669"/>
    <property type="project" value="InterPro"/>
</dbReference>
<keyword evidence="8 13" id="KW-0862">Zinc</keyword>
<comment type="domain">
    <text evidence="13">The J domain is necessary and sufficient to stimulate DnaK ATPase activity. Zinc center 1 plays an important role in the autonomous, DnaK-independent chaperone activity of DnaJ. Zinc center 2 is essential for interaction with DnaK and for DnaJ activity.</text>
</comment>
<comment type="similarity">
    <text evidence="11 13">Belongs to the DnaJ family.</text>
</comment>
<sequence>MYANWRWQYHLQKCVKAVCTFLVDYYLRSVIILPLCESNREWILDMSKRDYYEVLGLSKSASKDEIKKAYRKLSKQYHPDINKADDAADKFKEIKEAYEVLSDEQKKAHYDQFGHTDPNQGFGGQDFGGFGGFEDIFSSFFGGGGRRRDPNAPRQGADLQYTMTLSFEEAAFGKDTEIEIPREEDCDTCKGSGAKPGTKVENCSHCHGTGQLNVEQNTAFGRIVNRRACHHCQGTGKIIPNKCSTCGGDGKVQKRKKIQVKVPAGIDDGQQLRVTGQGEPGINGGPAGDLYVVFHVRSHEFFERDGDDIYCEMPVTFTQAALGDEIEVPTLHGKVKLKIPAGTQTSTRFRLKGKGVPNVRGYGQGDQHVVVLVVTPKKLTEKQKDLLREFSDISGQGVDEQDDGFFSKVKRAFKDR</sequence>
<comment type="cofactor">
    <cofactor evidence="13">
        <name>Zn(2+)</name>
        <dbReference type="ChEBI" id="CHEBI:29105"/>
    </cofactor>
    <text evidence="13">Binds 2 Zn(2+) ions per monomer.</text>
</comment>
<dbReference type="SUPFAM" id="SSF46565">
    <property type="entry name" value="Chaperone J-domain"/>
    <property type="match status" value="1"/>
</dbReference>
<comment type="function">
    <text evidence="13">Participates actively in the response to hyperosmotic and heat shock by preventing the aggregation of stress-denatured proteins and by disaggregating proteins, also in an autonomous, DnaK-independent fashion. Unfolded proteins bind initially to DnaJ; upon interaction with the DnaJ-bound protein, DnaK hydrolyzes its bound ATP, resulting in the formation of a stable complex. GrpE releases ADP from DnaK; ATP binding to DnaK triggers the release of the substrate protein, thus completing the reaction cycle. Several rounds of ATP-dependent interactions between DnaJ, DnaK and GrpE are required for fully efficient folding. Also involved, together with DnaK and GrpE, in the DNA replication of plasmids through activation of initiation proteins.</text>
</comment>
<dbReference type="CDD" id="cd10747">
    <property type="entry name" value="DnaJ_C"/>
    <property type="match status" value="1"/>
</dbReference>
<dbReference type="SMART" id="SM00271">
    <property type="entry name" value="DnaJ"/>
    <property type="match status" value="1"/>
</dbReference>